<feature type="coiled-coil region" evidence="1">
    <location>
        <begin position="145"/>
        <end position="172"/>
    </location>
</feature>
<dbReference type="OrthoDB" id="10551453at2759"/>
<comment type="caution">
    <text evidence="2">The sequence shown here is derived from an EMBL/GenBank/DDBJ whole genome shotgun (WGS) entry which is preliminary data.</text>
</comment>
<name>A0A811JWH8_9BILA</name>
<proteinExistence type="predicted"/>
<evidence type="ECO:0000256" key="1">
    <source>
        <dbReference type="SAM" id="Coils"/>
    </source>
</evidence>
<dbReference type="EMBL" id="CAJFDH010000001">
    <property type="protein sequence ID" value="CAD5207411.1"/>
    <property type="molecule type" value="Genomic_DNA"/>
</dbReference>
<dbReference type="AlphaFoldDB" id="A0A811JWH8"/>
<dbReference type="Proteomes" id="UP000783686">
    <property type="component" value="Unassembled WGS sequence"/>
</dbReference>
<organism evidence="2 3">
    <name type="scientific">Bursaphelenchus okinawaensis</name>
    <dbReference type="NCBI Taxonomy" id="465554"/>
    <lineage>
        <taxon>Eukaryota</taxon>
        <taxon>Metazoa</taxon>
        <taxon>Ecdysozoa</taxon>
        <taxon>Nematoda</taxon>
        <taxon>Chromadorea</taxon>
        <taxon>Rhabditida</taxon>
        <taxon>Tylenchina</taxon>
        <taxon>Tylenchomorpha</taxon>
        <taxon>Aphelenchoidea</taxon>
        <taxon>Aphelenchoididae</taxon>
        <taxon>Bursaphelenchus</taxon>
    </lineage>
</organism>
<keyword evidence="1" id="KW-0175">Coiled coil</keyword>
<gene>
    <name evidence="2" type="ORF">BOKJ2_LOCUS2095</name>
</gene>
<keyword evidence="3" id="KW-1185">Reference proteome</keyword>
<dbReference type="EMBL" id="CAJFCW020000001">
    <property type="protein sequence ID" value="CAG9085529.1"/>
    <property type="molecule type" value="Genomic_DNA"/>
</dbReference>
<accession>A0A811JWH8</accession>
<reference evidence="2" key="1">
    <citation type="submission" date="2020-09" db="EMBL/GenBank/DDBJ databases">
        <authorList>
            <person name="Kikuchi T."/>
        </authorList>
    </citation>
    <scope>NUCLEOTIDE SEQUENCE</scope>
    <source>
        <strain evidence="2">SH1</strain>
    </source>
</reference>
<dbReference type="Proteomes" id="UP000614601">
    <property type="component" value="Unassembled WGS sequence"/>
</dbReference>
<protein>
    <submittedName>
        <fullName evidence="2">Uncharacterized protein</fullName>
    </submittedName>
</protein>
<evidence type="ECO:0000313" key="3">
    <source>
        <dbReference type="Proteomes" id="UP000614601"/>
    </source>
</evidence>
<sequence length="175" mass="20129">MNSMENSVSSQDMEGEFELLDVKKAMGNNHASLATPYMTSEASNYQLRAIVKLIESNLAQEKDSKSPEQIKHEIENLTIKSTKERMINEQLKAEIQTIIQQNGNVVNQIKNDRRKIDGHCEKVNGEFYAKEYKHKLAGAELDVMLEHEKSKNENLKARQEFLQKRLEALKKQKPV</sequence>
<evidence type="ECO:0000313" key="2">
    <source>
        <dbReference type="EMBL" id="CAD5207411.1"/>
    </source>
</evidence>